<evidence type="ECO:0000259" key="3">
    <source>
        <dbReference type="Pfam" id="PF00501"/>
    </source>
</evidence>
<evidence type="ECO:0000313" key="6">
    <source>
        <dbReference type="Proteomes" id="UP001172681"/>
    </source>
</evidence>
<dbReference type="GO" id="GO:0019748">
    <property type="term" value="P:secondary metabolic process"/>
    <property type="evidence" value="ECO:0007669"/>
    <property type="project" value="TreeGrafter"/>
</dbReference>
<dbReference type="InterPro" id="IPR045851">
    <property type="entry name" value="AMP-bd_C_sf"/>
</dbReference>
<evidence type="ECO:0000313" key="5">
    <source>
        <dbReference type="EMBL" id="KAJ9643271.1"/>
    </source>
</evidence>
<keyword evidence="2" id="KW-0436">Ligase</keyword>
<comment type="similarity">
    <text evidence="1">Belongs to the ATP-dependent AMP-binding enzyme family.</text>
</comment>
<dbReference type="InterPro" id="IPR042099">
    <property type="entry name" value="ANL_N_sf"/>
</dbReference>
<dbReference type="EMBL" id="JAPDRN010000008">
    <property type="protein sequence ID" value="KAJ9643271.1"/>
    <property type="molecule type" value="Genomic_DNA"/>
</dbReference>
<feature type="domain" description="AMP-binding enzyme C-terminal" evidence="4">
    <location>
        <begin position="443"/>
        <end position="528"/>
    </location>
</feature>
<dbReference type="PANTHER" id="PTHR24096">
    <property type="entry name" value="LONG-CHAIN-FATTY-ACID--COA LIGASE"/>
    <property type="match status" value="1"/>
</dbReference>
<dbReference type="Gene3D" id="3.40.50.12780">
    <property type="entry name" value="N-terminal domain of ligase-like"/>
    <property type="match status" value="1"/>
</dbReference>
<name>A0AA39D2V7_9EURO</name>
<accession>A0AA39D2V7</accession>
<dbReference type="InterPro" id="IPR025110">
    <property type="entry name" value="AMP-bd_C"/>
</dbReference>
<proteinExistence type="inferred from homology"/>
<keyword evidence="6" id="KW-1185">Reference proteome</keyword>
<feature type="domain" description="AMP-dependent synthetase/ligase" evidence="3">
    <location>
        <begin position="21"/>
        <end position="392"/>
    </location>
</feature>
<protein>
    <submittedName>
        <fullName evidence="5">Uncharacterized protein</fullName>
    </submittedName>
</protein>
<dbReference type="GO" id="GO:0016405">
    <property type="term" value="F:CoA-ligase activity"/>
    <property type="evidence" value="ECO:0007669"/>
    <property type="project" value="TreeGrafter"/>
</dbReference>
<dbReference type="SUPFAM" id="SSF56801">
    <property type="entry name" value="Acetyl-CoA synthetase-like"/>
    <property type="match status" value="1"/>
</dbReference>
<sequence length="548" mass="60153">MERNDHTTISQLIAYDNPGNVSPEKVVHIDDVAGKSLTYGGLRQQAAQCAWGFKRRIGLKEGHKVMIIAPNSTDYVLLAHSVFWAGSIFVPLTAASTAREIAHAVSITEPEYIISDPGKVDAVESALQDFELPLPSKPKLLTIGGRRANLQLFPDDVIDKTAAEPLPPHDVGGKSTKDIPAMIIFSSGTTGKFKGVRLSHYNLISSLISMRISSRWYVDPGSRTVFFPPYCHIYGISAVVLGGMWVGSFTYCMQSFDLETYCQKIEQYKATSAHIVPPIAVMLANSDVAAKYDLTSIKVMMVAGAPTKQALQRRLKSRFGQDLSVVQGFGQSETTGAVTMQSPHDDEKNLGTVGKAIAGVEVRLVNPNTFRDVARGEEGEMWVKGPVTMMGYCKNDQATKETFVGDWLRTGDIIREDEGGNFWVTDRLKELIKYKGFQVAPSELESLLLTHPSVADAAVTSIYSDEQATELPIAYVTLVATASPMSKGRKDRLLQEIREWVDGQVSGHKRLRGGVYEFGPLPKTGSGKILRRDLPCRRLQESGRGLKL</sequence>
<evidence type="ECO:0000259" key="4">
    <source>
        <dbReference type="Pfam" id="PF13193"/>
    </source>
</evidence>
<dbReference type="Pfam" id="PF13193">
    <property type="entry name" value="AMP-binding_C"/>
    <property type="match status" value="1"/>
</dbReference>
<dbReference type="PANTHER" id="PTHR24096:SF149">
    <property type="entry name" value="AMP-BINDING DOMAIN-CONTAINING PROTEIN-RELATED"/>
    <property type="match status" value="1"/>
</dbReference>
<dbReference type="Pfam" id="PF00501">
    <property type="entry name" value="AMP-binding"/>
    <property type="match status" value="1"/>
</dbReference>
<dbReference type="Proteomes" id="UP001172681">
    <property type="component" value="Unassembled WGS sequence"/>
</dbReference>
<reference evidence="5" key="1">
    <citation type="submission" date="2022-10" db="EMBL/GenBank/DDBJ databases">
        <title>Culturing micro-colonial fungi from biological soil crusts in the Mojave desert and describing Neophaeococcomyces mojavensis, and introducing the new genera and species Taxawa tesnikishii.</title>
        <authorList>
            <person name="Kurbessoian T."/>
            <person name="Stajich J.E."/>
        </authorList>
    </citation>
    <scope>NUCLEOTIDE SEQUENCE</scope>
    <source>
        <strain evidence="5">TK_35</strain>
    </source>
</reference>
<dbReference type="InterPro" id="IPR000873">
    <property type="entry name" value="AMP-dep_synth/lig_dom"/>
</dbReference>
<dbReference type="AlphaFoldDB" id="A0AA39D2V7"/>
<comment type="caution">
    <text evidence="5">The sequence shown here is derived from an EMBL/GenBank/DDBJ whole genome shotgun (WGS) entry which is preliminary data.</text>
</comment>
<dbReference type="Gene3D" id="3.30.300.30">
    <property type="match status" value="1"/>
</dbReference>
<evidence type="ECO:0000256" key="1">
    <source>
        <dbReference type="ARBA" id="ARBA00006432"/>
    </source>
</evidence>
<evidence type="ECO:0000256" key="2">
    <source>
        <dbReference type="ARBA" id="ARBA00022598"/>
    </source>
</evidence>
<gene>
    <name evidence="5" type="ORF">H2204_002167</name>
</gene>
<organism evidence="5 6">
    <name type="scientific">Knufia peltigerae</name>
    <dbReference type="NCBI Taxonomy" id="1002370"/>
    <lineage>
        <taxon>Eukaryota</taxon>
        <taxon>Fungi</taxon>
        <taxon>Dikarya</taxon>
        <taxon>Ascomycota</taxon>
        <taxon>Pezizomycotina</taxon>
        <taxon>Eurotiomycetes</taxon>
        <taxon>Chaetothyriomycetidae</taxon>
        <taxon>Chaetothyriales</taxon>
        <taxon>Trichomeriaceae</taxon>
        <taxon>Knufia</taxon>
    </lineage>
</organism>